<dbReference type="Proteomes" id="UP000177269">
    <property type="component" value="Unassembled WGS sequence"/>
</dbReference>
<accession>A0A1G2P3E2</accession>
<dbReference type="EMBL" id="MHSK01000004">
    <property type="protein sequence ID" value="OHA42856.1"/>
    <property type="molecule type" value="Genomic_DNA"/>
</dbReference>
<evidence type="ECO:0000313" key="1">
    <source>
        <dbReference type="EMBL" id="OHA42856.1"/>
    </source>
</evidence>
<reference evidence="1 2" key="1">
    <citation type="journal article" date="2016" name="Nat. Commun.">
        <title>Thousands of microbial genomes shed light on interconnected biogeochemical processes in an aquifer system.</title>
        <authorList>
            <person name="Anantharaman K."/>
            <person name="Brown C.T."/>
            <person name="Hug L.A."/>
            <person name="Sharon I."/>
            <person name="Castelle C.J."/>
            <person name="Probst A.J."/>
            <person name="Thomas B.C."/>
            <person name="Singh A."/>
            <person name="Wilkins M.J."/>
            <person name="Karaoz U."/>
            <person name="Brodie E.L."/>
            <person name="Williams K.H."/>
            <person name="Hubbard S.S."/>
            <person name="Banfield J.F."/>
        </authorList>
    </citation>
    <scope>NUCLEOTIDE SEQUENCE [LARGE SCALE GENOMIC DNA]</scope>
</reference>
<sequence>MRPIALLIAVTLVTSAIIYKKNYKKPAPPPDTNALAANSVSIKNTIIPQEGVEIPITWGDIGKRLIDTGTIDQIPFESIYEARGGIGEVKRLTSGREDTAIVINRENAGILLNLLWAFGLSNKNDILENGPIASGKYGGDPSRFASTAGWTLAKGNPMNHYNKHEFIRLTNDEQNKVENVSKGIYRPCCANSTHFPDCNHGMAMLGLLQLLAKEGMSENEMYDIALKVNSYWFPDTYMTIGEYFEKRHIAWADVDPKTVLGAEYSSAVGYRRVLEEINPVEGGAGGGCSA</sequence>
<proteinExistence type="predicted"/>
<dbReference type="AlphaFoldDB" id="A0A1G2P3E2"/>
<protein>
    <submittedName>
        <fullName evidence="1">Uncharacterized protein</fullName>
    </submittedName>
</protein>
<name>A0A1G2P3E2_9BACT</name>
<comment type="caution">
    <text evidence="1">The sequence shown here is derived from an EMBL/GenBank/DDBJ whole genome shotgun (WGS) entry which is preliminary data.</text>
</comment>
<organism evidence="1 2">
    <name type="scientific">Candidatus Taylorbacteria bacterium RIFCSPLOWO2_12_FULL_43_20</name>
    <dbReference type="NCBI Taxonomy" id="1802332"/>
    <lineage>
        <taxon>Bacteria</taxon>
        <taxon>Candidatus Tayloriibacteriota</taxon>
    </lineage>
</organism>
<gene>
    <name evidence="1" type="ORF">A3G52_01205</name>
</gene>
<evidence type="ECO:0000313" key="2">
    <source>
        <dbReference type="Proteomes" id="UP000177269"/>
    </source>
</evidence>